<dbReference type="SMART" id="SM00028">
    <property type="entry name" value="TPR"/>
    <property type="match status" value="5"/>
</dbReference>
<feature type="repeat" description="TPR" evidence="3">
    <location>
        <begin position="112"/>
        <end position="145"/>
    </location>
</feature>
<reference evidence="6" key="1">
    <citation type="submission" date="2012-03" db="EMBL/GenBank/DDBJ databases">
        <title>Complete sequence of chromosome of Deinococcus peraridilitoris DSM 19664.</title>
        <authorList>
            <person name="Lucas S."/>
            <person name="Copeland A."/>
            <person name="Lapidus A."/>
            <person name="Glavina del Rio T."/>
            <person name="Dalin E."/>
            <person name="Tice H."/>
            <person name="Bruce D."/>
            <person name="Goodwin L."/>
            <person name="Pitluck S."/>
            <person name="Peters L."/>
            <person name="Mikhailova N."/>
            <person name="Lu M."/>
            <person name="Kyrpides N."/>
            <person name="Mavromatis K."/>
            <person name="Ivanova N."/>
            <person name="Brettin T."/>
            <person name="Detter J.C."/>
            <person name="Han C."/>
            <person name="Larimer F."/>
            <person name="Land M."/>
            <person name="Hauser L."/>
            <person name="Markowitz V."/>
            <person name="Cheng J.-F."/>
            <person name="Hugenholtz P."/>
            <person name="Woyke T."/>
            <person name="Wu D."/>
            <person name="Pukall R."/>
            <person name="Steenblock K."/>
            <person name="Brambilla E."/>
            <person name="Klenk H.-P."/>
            <person name="Eisen J.A."/>
        </authorList>
    </citation>
    <scope>NUCLEOTIDE SEQUENCE [LARGE SCALE GENOMIC DNA]</scope>
    <source>
        <strain evidence="6">DSM 19664 / LMG 22246 / CIP 109416 / KR-200</strain>
    </source>
</reference>
<protein>
    <recommendedName>
        <fullName evidence="7">Tetratricopeptide repeat protein</fullName>
    </recommendedName>
</protein>
<dbReference type="KEGG" id="dpd:Deipe_2567"/>
<dbReference type="Proteomes" id="UP000010467">
    <property type="component" value="Chromosome"/>
</dbReference>
<evidence type="ECO:0000313" key="6">
    <source>
        <dbReference type="Proteomes" id="UP000010467"/>
    </source>
</evidence>
<accession>L0A4C5</accession>
<dbReference type="eggNOG" id="COG0457">
    <property type="taxonomic scope" value="Bacteria"/>
</dbReference>
<evidence type="ECO:0000256" key="1">
    <source>
        <dbReference type="ARBA" id="ARBA00022737"/>
    </source>
</evidence>
<dbReference type="InterPro" id="IPR019734">
    <property type="entry name" value="TPR_rpt"/>
</dbReference>
<dbReference type="STRING" id="937777.Deipe_2567"/>
<evidence type="ECO:0000256" key="2">
    <source>
        <dbReference type="ARBA" id="ARBA00022803"/>
    </source>
</evidence>
<dbReference type="EMBL" id="CP003382">
    <property type="protein sequence ID" value="AFZ68032.1"/>
    <property type="molecule type" value="Genomic_DNA"/>
</dbReference>
<keyword evidence="1" id="KW-0677">Repeat</keyword>
<gene>
    <name evidence="5" type="ordered locus">Deipe_2567</name>
</gene>
<feature type="repeat" description="TPR" evidence="3">
    <location>
        <begin position="198"/>
        <end position="231"/>
    </location>
</feature>
<proteinExistence type="predicted"/>
<dbReference type="RefSeq" id="WP_015236334.1">
    <property type="nucleotide sequence ID" value="NC_019793.1"/>
</dbReference>
<dbReference type="Pfam" id="PF13432">
    <property type="entry name" value="TPR_16"/>
    <property type="match status" value="2"/>
</dbReference>
<evidence type="ECO:0000256" key="4">
    <source>
        <dbReference type="SAM" id="SignalP"/>
    </source>
</evidence>
<dbReference type="InterPro" id="IPR050498">
    <property type="entry name" value="Ycf3"/>
</dbReference>
<evidence type="ECO:0000256" key="3">
    <source>
        <dbReference type="PROSITE-ProRule" id="PRU00339"/>
    </source>
</evidence>
<dbReference type="InterPro" id="IPR011990">
    <property type="entry name" value="TPR-like_helical_dom_sf"/>
</dbReference>
<evidence type="ECO:0008006" key="7">
    <source>
        <dbReference type="Google" id="ProtNLM"/>
    </source>
</evidence>
<name>L0A4C5_DEIPD</name>
<keyword evidence="6" id="KW-1185">Reference proteome</keyword>
<keyword evidence="4" id="KW-0732">Signal</keyword>
<dbReference type="SUPFAM" id="SSF48452">
    <property type="entry name" value="TPR-like"/>
    <property type="match status" value="1"/>
</dbReference>
<dbReference type="Pfam" id="PF13181">
    <property type="entry name" value="TPR_8"/>
    <property type="match status" value="1"/>
</dbReference>
<dbReference type="PATRIC" id="fig|937777.3.peg.2576"/>
<dbReference type="PANTHER" id="PTHR44858">
    <property type="entry name" value="TETRATRICOPEPTIDE REPEAT PROTEIN 6"/>
    <property type="match status" value="1"/>
</dbReference>
<keyword evidence="2 3" id="KW-0802">TPR repeat</keyword>
<feature type="signal peptide" evidence="4">
    <location>
        <begin position="1"/>
        <end position="20"/>
    </location>
</feature>
<dbReference type="OrthoDB" id="65313at2"/>
<evidence type="ECO:0000313" key="5">
    <source>
        <dbReference type="EMBL" id="AFZ68032.1"/>
    </source>
</evidence>
<organism evidence="5 6">
    <name type="scientific">Deinococcus peraridilitoris (strain DSM 19664 / LMG 22246 / CIP 109416 / KR-200)</name>
    <dbReference type="NCBI Taxonomy" id="937777"/>
    <lineage>
        <taxon>Bacteria</taxon>
        <taxon>Thermotogati</taxon>
        <taxon>Deinococcota</taxon>
        <taxon>Deinococci</taxon>
        <taxon>Deinococcales</taxon>
        <taxon>Deinococcaceae</taxon>
        <taxon>Deinococcus</taxon>
    </lineage>
</organism>
<dbReference type="AlphaFoldDB" id="L0A4C5"/>
<dbReference type="PROSITE" id="PS50005">
    <property type="entry name" value="TPR"/>
    <property type="match status" value="3"/>
</dbReference>
<feature type="repeat" description="TPR" evidence="3">
    <location>
        <begin position="319"/>
        <end position="352"/>
    </location>
</feature>
<dbReference type="Gene3D" id="1.25.40.10">
    <property type="entry name" value="Tetratricopeptide repeat domain"/>
    <property type="match status" value="3"/>
</dbReference>
<sequence length="366" mass="40505">MTRHWITFGLSLALSTSAFAQSAQELVQRAQNLAQQARAAYPRDAWNIDRPLFKQAAEAAEQAVQAAPSDPTALKLRAQIYTDARFWARAEVSWNAYLQTNNADAEARRAAAEVQYNLGFAAYRREQLDVARQAFTLCLEYNPDARCAAWGGRVELESGQSARAVPLYEQAVRLAPNDQSNQYFLGVARRASTFGAEATSAFSRGYRAFEAGNRQAALNEFQQATRLAPQFTDAQRFVGRLALELGQGAVARQAWEAVSAQPGASAADKFNLDFAREVEQFGLEAVRAFRAAYTQYTGGNKAAAEQGFESATQQSPTYQKAWAWLGRTRFEQNNFTGAAQAYQVAVQLDPNDKSSAYFLTQAQRRQ</sequence>
<dbReference type="PANTHER" id="PTHR44858:SF1">
    <property type="entry name" value="UDP-N-ACETYLGLUCOSAMINE--PEPTIDE N-ACETYLGLUCOSAMINYLTRANSFERASE SPINDLY-RELATED"/>
    <property type="match status" value="1"/>
</dbReference>
<feature type="chain" id="PRO_5003939602" description="Tetratricopeptide repeat protein" evidence="4">
    <location>
        <begin position="21"/>
        <end position="366"/>
    </location>
</feature>
<dbReference type="HOGENOM" id="CLU_684617_0_0_0"/>